<evidence type="ECO:0008006" key="5">
    <source>
        <dbReference type="Google" id="ProtNLM"/>
    </source>
</evidence>
<organism evidence="3 4">
    <name type="scientific">Thalassiosira oceanica</name>
    <name type="common">Marine diatom</name>
    <dbReference type="NCBI Taxonomy" id="159749"/>
    <lineage>
        <taxon>Eukaryota</taxon>
        <taxon>Sar</taxon>
        <taxon>Stramenopiles</taxon>
        <taxon>Ochrophyta</taxon>
        <taxon>Bacillariophyta</taxon>
        <taxon>Coscinodiscophyceae</taxon>
        <taxon>Thalassiosirophycidae</taxon>
        <taxon>Thalassiosirales</taxon>
        <taxon>Thalassiosiraceae</taxon>
        <taxon>Thalassiosira</taxon>
    </lineage>
</organism>
<dbReference type="Pfam" id="PF08238">
    <property type="entry name" value="Sel1"/>
    <property type="match status" value="2"/>
</dbReference>
<accession>K0S709</accession>
<dbReference type="SUPFAM" id="SSF81901">
    <property type="entry name" value="HCP-like"/>
    <property type="match status" value="1"/>
</dbReference>
<feature type="non-terminal residue" evidence="3">
    <location>
        <position position="1"/>
    </location>
</feature>
<proteinExistence type="inferred from homology"/>
<feature type="region of interest" description="Disordered" evidence="2">
    <location>
        <begin position="1"/>
        <end position="69"/>
    </location>
</feature>
<dbReference type="InterPro" id="IPR011990">
    <property type="entry name" value="TPR-like_helical_dom_sf"/>
</dbReference>
<gene>
    <name evidence="3" type="ORF">THAOC_18941</name>
</gene>
<evidence type="ECO:0000313" key="3">
    <source>
        <dbReference type="EMBL" id="EJK60664.1"/>
    </source>
</evidence>
<sequence length="394" mass="43392">SGRTEHAGESASDDDDVVEMGRVGGRRCCPADQPERGWSQSATPYRLELPPRSKEQHRQARTTTTTPPLHTMDEVGVAIQGQMAATTAATAEAMNSDETQQSQLLQGEVKDIEESIAPRGTDKTPQIMFDCAHSEFNGAAARAGSTDESAAQAARNLERLMSSGNQMAEGHVCDICFLAIGIPVYKYSKVNVCCMKRWCNGCVWAAIQRGMCDKCPFCRTPVPSDDASELAMVQKRVDKYDADAMFHLGSQYYLAGLGLTKDAPRAIELWTEAAELGSLDAHYELGHMYYRGDVVEEDKPRGIRHLQQAAMKGHAVSRHNLGVAEFNNGDRELAVQHWMISAKMGVENSLNAIKYMFMKGHATKAQYAESLSGYQDAFEEMKSPQREEAKRLGV</sequence>
<name>K0S709_THAOC</name>
<feature type="compositionally biased region" description="Basic and acidic residues" evidence="2">
    <location>
        <begin position="49"/>
        <end position="58"/>
    </location>
</feature>
<comment type="caution">
    <text evidence="3">The sequence shown here is derived from an EMBL/GenBank/DDBJ whole genome shotgun (WGS) entry which is preliminary data.</text>
</comment>
<dbReference type="InterPro" id="IPR050767">
    <property type="entry name" value="Sel1_AlgK"/>
</dbReference>
<dbReference type="InterPro" id="IPR006597">
    <property type="entry name" value="Sel1-like"/>
</dbReference>
<dbReference type="Gene3D" id="1.25.40.10">
    <property type="entry name" value="Tetratricopeptide repeat domain"/>
    <property type="match status" value="1"/>
</dbReference>
<comment type="similarity">
    <text evidence="1">Belongs to the sel-1 family.</text>
</comment>
<dbReference type="SMART" id="SM00671">
    <property type="entry name" value="SEL1"/>
    <property type="match status" value="3"/>
</dbReference>
<dbReference type="PANTHER" id="PTHR11102:SF160">
    <property type="entry name" value="ERAD-ASSOCIATED E3 UBIQUITIN-PROTEIN LIGASE COMPONENT HRD3"/>
    <property type="match status" value="1"/>
</dbReference>
<evidence type="ECO:0000256" key="2">
    <source>
        <dbReference type="SAM" id="MobiDB-lite"/>
    </source>
</evidence>
<evidence type="ECO:0000313" key="4">
    <source>
        <dbReference type="Proteomes" id="UP000266841"/>
    </source>
</evidence>
<dbReference type="eggNOG" id="KOG1550">
    <property type="taxonomic scope" value="Eukaryota"/>
</dbReference>
<dbReference type="OrthoDB" id="272077at2759"/>
<dbReference type="EMBL" id="AGNL01020802">
    <property type="protein sequence ID" value="EJK60664.1"/>
    <property type="molecule type" value="Genomic_DNA"/>
</dbReference>
<protein>
    <recommendedName>
        <fullName evidence="5">RING-type domain-containing protein</fullName>
    </recommendedName>
</protein>
<dbReference type="Proteomes" id="UP000266841">
    <property type="component" value="Unassembled WGS sequence"/>
</dbReference>
<dbReference type="AlphaFoldDB" id="K0S709"/>
<dbReference type="PANTHER" id="PTHR11102">
    <property type="entry name" value="SEL-1-LIKE PROTEIN"/>
    <property type="match status" value="1"/>
</dbReference>
<reference evidence="3 4" key="1">
    <citation type="journal article" date="2012" name="Genome Biol.">
        <title>Genome and low-iron response of an oceanic diatom adapted to chronic iron limitation.</title>
        <authorList>
            <person name="Lommer M."/>
            <person name="Specht M."/>
            <person name="Roy A.S."/>
            <person name="Kraemer L."/>
            <person name="Andreson R."/>
            <person name="Gutowska M.A."/>
            <person name="Wolf J."/>
            <person name="Bergner S.V."/>
            <person name="Schilhabel M.B."/>
            <person name="Klostermeier U.C."/>
            <person name="Beiko R.G."/>
            <person name="Rosenstiel P."/>
            <person name="Hippler M."/>
            <person name="Laroche J."/>
        </authorList>
    </citation>
    <scope>NUCLEOTIDE SEQUENCE [LARGE SCALE GENOMIC DNA]</scope>
    <source>
        <strain evidence="3 4">CCMP1005</strain>
    </source>
</reference>
<keyword evidence="4" id="KW-1185">Reference proteome</keyword>
<evidence type="ECO:0000256" key="1">
    <source>
        <dbReference type="ARBA" id="ARBA00038101"/>
    </source>
</evidence>